<keyword evidence="1" id="KW-0472">Membrane</keyword>
<dbReference type="Proteomes" id="UP000608754">
    <property type="component" value="Unassembled WGS sequence"/>
</dbReference>
<accession>A0A8J7KDX1</accession>
<feature type="transmembrane region" description="Helical" evidence="1">
    <location>
        <begin position="35"/>
        <end position="58"/>
    </location>
</feature>
<comment type="caution">
    <text evidence="3">The sequence shown here is derived from an EMBL/GenBank/DDBJ whole genome shotgun (WGS) entry which is preliminary data.</text>
</comment>
<evidence type="ECO:0000313" key="3">
    <source>
        <dbReference type="EMBL" id="MBF0597811.1"/>
    </source>
</evidence>
<protein>
    <submittedName>
        <fullName evidence="3">PH domain-containing protein</fullName>
    </submittedName>
</protein>
<feature type="transmembrane region" description="Helical" evidence="1">
    <location>
        <begin position="9"/>
        <end position="29"/>
    </location>
</feature>
<reference evidence="3" key="1">
    <citation type="submission" date="2020-10" db="EMBL/GenBank/DDBJ databases">
        <authorList>
            <person name="Lu T."/>
            <person name="Wang Q."/>
            <person name="Han X."/>
        </authorList>
    </citation>
    <scope>NUCLEOTIDE SEQUENCE</scope>
    <source>
        <strain evidence="3">WQ 117</strain>
    </source>
</reference>
<organism evidence="3 4">
    <name type="scientific">Faecalibacter rhinopitheci</name>
    <dbReference type="NCBI Taxonomy" id="2779678"/>
    <lineage>
        <taxon>Bacteria</taxon>
        <taxon>Pseudomonadati</taxon>
        <taxon>Bacteroidota</taxon>
        <taxon>Flavobacteriia</taxon>
        <taxon>Flavobacteriales</taxon>
        <taxon>Weeksellaceae</taxon>
        <taxon>Faecalibacter</taxon>
    </lineage>
</organism>
<keyword evidence="4" id="KW-1185">Reference proteome</keyword>
<feature type="domain" description="Uncharacterized protein YyaB-like PH" evidence="2">
    <location>
        <begin position="54"/>
        <end position="129"/>
    </location>
</feature>
<dbReference type="Pfam" id="PF06713">
    <property type="entry name" value="bPH_4"/>
    <property type="match status" value="1"/>
</dbReference>
<evidence type="ECO:0000259" key="2">
    <source>
        <dbReference type="Pfam" id="PF06713"/>
    </source>
</evidence>
<evidence type="ECO:0000256" key="1">
    <source>
        <dbReference type="SAM" id="Phobius"/>
    </source>
</evidence>
<dbReference type="RefSeq" id="WP_194183353.1">
    <property type="nucleotide sequence ID" value="NZ_JADGIK010000006.1"/>
</dbReference>
<evidence type="ECO:0000313" key="4">
    <source>
        <dbReference type="Proteomes" id="UP000608754"/>
    </source>
</evidence>
<dbReference type="AlphaFoldDB" id="A0A8J7KDX1"/>
<proteinExistence type="predicted"/>
<keyword evidence="1" id="KW-0812">Transmembrane</keyword>
<dbReference type="InterPro" id="IPR009589">
    <property type="entry name" value="PH_YyaB-like"/>
</dbReference>
<dbReference type="EMBL" id="JADGIK010000006">
    <property type="protein sequence ID" value="MBF0597811.1"/>
    <property type="molecule type" value="Genomic_DNA"/>
</dbReference>
<dbReference type="GO" id="GO:0030153">
    <property type="term" value="P:bacteriocin immunity"/>
    <property type="evidence" value="ECO:0007669"/>
    <property type="project" value="InterPro"/>
</dbReference>
<sequence length="136" mass="15771">MITKYSSKIGIEIILIAYLPFISLFYFVYSEFNLIGTIVIVVLFVFITYLLLSTVYTINNNSKKLVVKSGYFYRKIDIEHIKTIKKSKSWISSPALSIDRIEISYNKYDSVLISPKNREQFIQELSAINPNIIVEI</sequence>
<gene>
    <name evidence="3" type="ORF">IM532_10185</name>
</gene>
<keyword evidence="1" id="KW-1133">Transmembrane helix</keyword>
<name>A0A8J7KDX1_9FLAO</name>